<dbReference type="PANTHER" id="PTHR30399">
    <property type="entry name" value="UNCHARACTERIZED PROTEIN YGJP"/>
    <property type="match status" value="1"/>
</dbReference>
<gene>
    <name evidence="2" type="ORF">SAMN02746091_01441</name>
</gene>
<reference evidence="3" key="1">
    <citation type="submission" date="2016-11" db="EMBL/GenBank/DDBJ databases">
        <authorList>
            <person name="Varghese N."/>
            <person name="Submissions S."/>
        </authorList>
    </citation>
    <scope>NUCLEOTIDE SEQUENCE [LARGE SCALE GENOMIC DNA]</scope>
    <source>
        <strain evidence="3">DSM 10124</strain>
    </source>
</reference>
<dbReference type="AlphaFoldDB" id="A0A1M4XK46"/>
<evidence type="ECO:0000313" key="2">
    <source>
        <dbReference type="EMBL" id="SHE93879.1"/>
    </source>
</evidence>
<dbReference type="Proteomes" id="UP000184423">
    <property type="component" value="Unassembled WGS sequence"/>
</dbReference>
<feature type="domain" description="YgjP-like metallopeptidase" evidence="1">
    <location>
        <begin position="21"/>
        <end position="234"/>
    </location>
</feature>
<dbReference type="CDD" id="cd07344">
    <property type="entry name" value="M48_yhfN_like"/>
    <property type="match status" value="1"/>
</dbReference>
<dbReference type="EMBL" id="FQVG01000024">
    <property type="protein sequence ID" value="SHE93879.1"/>
    <property type="molecule type" value="Genomic_DNA"/>
</dbReference>
<proteinExistence type="predicted"/>
<protein>
    <recommendedName>
        <fullName evidence="1">YgjP-like metallopeptidase domain-containing protein</fullName>
    </recommendedName>
</protein>
<sequence>MPQFIYNGEVFEYKMIKKKKKTITIKITREGEVVVTSPIYVDDRYILNLVEGKAEWIVQKLKEIERIKKDTGSIEYKNGSRIEYLGTKLILCISEDNVDKLKIYKEEDKLYIKLPKAKESFFTEEMLKKEIIKWLKEQAKVVLEQRVEFFSQKYNLVPNRVVIKEQKTIWGSCSSKGNINLNWRLILVPLDVLDYVVVHELCHLKHHSHSKKFWDLVKEIMPDFEKKKMWLKENGGRLFSY</sequence>
<name>A0A1M4XK46_9CLOT</name>
<organism evidence="2 3">
    <name type="scientific">Caloramator proteoclasticus DSM 10124</name>
    <dbReference type="NCBI Taxonomy" id="1121262"/>
    <lineage>
        <taxon>Bacteria</taxon>
        <taxon>Bacillati</taxon>
        <taxon>Bacillota</taxon>
        <taxon>Clostridia</taxon>
        <taxon>Eubacteriales</taxon>
        <taxon>Clostridiaceae</taxon>
        <taxon>Caloramator</taxon>
    </lineage>
</organism>
<accession>A0A1M4XK46</accession>
<keyword evidence="3" id="KW-1185">Reference proteome</keyword>
<dbReference type="InterPro" id="IPR002725">
    <property type="entry name" value="YgjP-like_metallopeptidase"/>
</dbReference>
<evidence type="ECO:0000259" key="1">
    <source>
        <dbReference type="Pfam" id="PF01863"/>
    </source>
</evidence>
<dbReference type="InterPro" id="IPR053136">
    <property type="entry name" value="UTP_pyrophosphatase-like"/>
</dbReference>
<dbReference type="PANTHER" id="PTHR30399:SF1">
    <property type="entry name" value="UTP PYROPHOSPHATASE"/>
    <property type="match status" value="1"/>
</dbReference>
<dbReference type="Gene3D" id="3.30.2010.10">
    <property type="entry name" value="Metalloproteases ('zincins'), catalytic domain"/>
    <property type="match status" value="1"/>
</dbReference>
<evidence type="ECO:0000313" key="3">
    <source>
        <dbReference type="Proteomes" id="UP000184423"/>
    </source>
</evidence>
<dbReference type="Pfam" id="PF01863">
    <property type="entry name" value="YgjP-like"/>
    <property type="match status" value="1"/>
</dbReference>